<organism evidence="1 2">
    <name type="scientific">Melia azedarach</name>
    <name type="common">Chinaberry tree</name>
    <dbReference type="NCBI Taxonomy" id="155640"/>
    <lineage>
        <taxon>Eukaryota</taxon>
        <taxon>Viridiplantae</taxon>
        <taxon>Streptophyta</taxon>
        <taxon>Embryophyta</taxon>
        <taxon>Tracheophyta</taxon>
        <taxon>Spermatophyta</taxon>
        <taxon>Magnoliopsida</taxon>
        <taxon>eudicotyledons</taxon>
        <taxon>Gunneridae</taxon>
        <taxon>Pentapetalae</taxon>
        <taxon>rosids</taxon>
        <taxon>malvids</taxon>
        <taxon>Sapindales</taxon>
        <taxon>Meliaceae</taxon>
        <taxon>Melia</taxon>
    </lineage>
</organism>
<reference evidence="1 2" key="1">
    <citation type="journal article" date="2023" name="Science">
        <title>Complex scaffold remodeling in plant triterpene biosynthesis.</title>
        <authorList>
            <person name="De La Pena R."/>
            <person name="Hodgson H."/>
            <person name="Liu J.C."/>
            <person name="Stephenson M.J."/>
            <person name="Martin A.C."/>
            <person name="Owen C."/>
            <person name="Harkess A."/>
            <person name="Leebens-Mack J."/>
            <person name="Jimenez L.E."/>
            <person name="Osbourn A."/>
            <person name="Sattely E.S."/>
        </authorList>
    </citation>
    <scope>NUCLEOTIDE SEQUENCE [LARGE SCALE GENOMIC DNA]</scope>
    <source>
        <strain evidence="2">cv. JPN11</strain>
        <tissue evidence="1">Leaf</tissue>
    </source>
</reference>
<dbReference type="EMBL" id="CM051402">
    <property type="protein sequence ID" value="KAJ4711469.1"/>
    <property type="molecule type" value="Genomic_DNA"/>
</dbReference>
<comment type="caution">
    <text evidence="1">The sequence shown here is derived from an EMBL/GenBank/DDBJ whole genome shotgun (WGS) entry which is preliminary data.</text>
</comment>
<sequence>MCINNMASKAYTSVLVYALFALYIIVVTKSLGFTGLYMEELVSGQQERRPARPPPPPPRVPPSPRPL</sequence>
<gene>
    <name evidence="1" type="ORF">OWV82_017487</name>
</gene>
<accession>A0ACC1XL50</accession>
<keyword evidence="2" id="KW-1185">Reference proteome</keyword>
<dbReference type="Proteomes" id="UP001164539">
    <property type="component" value="Chromosome 9"/>
</dbReference>
<evidence type="ECO:0000313" key="1">
    <source>
        <dbReference type="EMBL" id="KAJ4711469.1"/>
    </source>
</evidence>
<protein>
    <submittedName>
        <fullName evidence="1">Uncharacterized protein</fullName>
    </submittedName>
</protein>
<evidence type="ECO:0000313" key="2">
    <source>
        <dbReference type="Proteomes" id="UP001164539"/>
    </source>
</evidence>
<proteinExistence type="predicted"/>
<name>A0ACC1XL50_MELAZ</name>